<gene>
    <name evidence="3" type="ORF">SI8410_03004129</name>
</gene>
<organism evidence="3 4">
    <name type="scientific">Spirodela intermedia</name>
    <name type="common">Intermediate duckweed</name>
    <dbReference type="NCBI Taxonomy" id="51605"/>
    <lineage>
        <taxon>Eukaryota</taxon>
        <taxon>Viridiplantae</taxon>
        <taxon>Streptophyta</taxon>
        <taxon>Embryophyta</taxon>
        <taxon>Tracheophyta</taxon>
        <taxon>Spermatophyta</taxon>
        <taxon>Magnoliopsida</taxon>
        <taxon>Liliopsida</taxon>
        <taxon>Araceae</taxon>
        <taxon>Lemnoideae</taxon>
        <taxon>Spirodela</taxon>
    </lineage>
</organism>
<evidence type="ECO:0000256" key="1">
    <source>
        <dbReference type="SAM" id="MobiDB-lite"/>
    </source>
</evidence>
<accession>A0A7I8K7A7</accession>
<dbReference type="PANTHER" id="PTHR35708">
    <property type="entry name" value="GB|AAD25831.1"/>
    <property type="match status" value="1"/>
</dbReference>
<keyword evidence="4" id="KW-1185">Reference proteome</keyword>
<reference evidence="3" key="1">
    <citation type="submission" date="2020-02" db="EMBL/GenBank/DDBJ databases">
        <authorList>
            <person name="Scholz U."/>
            <person name="Mascher M."/>
            <person name="Fiebig A."/>
        </authorList>
    </citation>
    <scope>NUCLEOTIDE SEQUENCE</scope>
</reference>
<evidence type="ECO:0000313" key="4">
    <source>
        <dbReference type="Proteomes" id="UP000663760"/>
    </source>
</evidence>
<name>A0A7I8K7A7_SPIIN</name>
<feature type="transmembrane region" description="Helical" evidence="2">
    <location>
        <begin position="20"/>
        <end position="52"/>
    </location>
</feature>
<keyword evidence="2" id="KW-0812">Transmembrane</keyword>
<feature type="region of interest" description="Disordered" evidence="1">
    <location>
        <begin position="121"/>
        <end position="144"/>
    </location>
</feature>
<evidence type="ECO:0000256" key="2">
    <source>
        <dbReference type="SAM" id="Phobius"/>
    </source>
</evidence>
<dbReference type="AlphaFoldDB" id="A0A7I8K7A7"/>
<dbReference type="EMBL" id="LR746266">
    <property type="protein sequence ID" value="CAA7393371.1"/>
    <property type="molecule type" value="Genomic_DNA"/>
</dbReference>
<sequence>MGSNLLPFSSRFRKHLPLSLLLVAVGSGGYLLPSIALNFLVMVLSVSLVFVLSKKDQVQETDQVKTPWGRRDNGAFEPRKQIHGEGEEEIPALDFSVGSPSLPPQWTPAGAADHIHIPANSDDEASVESSDQTLTSPESSISDEESLIEITLQSGHSVGSRDTFRPNSPLFFPELSAELVVHQQGLLELLTEIIEEDNLIEIDLAAGSVKCSRLGIKA</sequence>
<protein>
    <submittedName>
        <fullName evidence="3">Uncharacterized protein</fullName>
    </submittedName>
</protein>
<dbReference type="PANTHER" id="PTHR35708:SF3">
    <property type="entry name" value="GB|AAD25831.1"/>
    <property type="match status" value="1"/>
</dbReference>
<feature type="region of interest" description="Disordered" evidence="1">
    <location>
        <begin position="63"/>
        <end position="83"/>
    </location>
</feature>
<proteinExistence type="predicted"/>
<keyword evidence="2" id="KW-1133">Transmembrane helix</keyword>
<keyword evidence="2" id="KW-0472">Membrane</keyword>
<feature type="compositionally biased region" description="Basic and acidic residues" evidence="1">
    <location>
        <begin position="69"/>
        <end position="83"/>
    </location>
</feature>
<dbReference type="Proteomes" id="UP000663760">
    <property type="component" value="Chromosome 3"/>
</dbReference>
<evidence type="ECO:0000313" key="3">
    <source>
        <dbReference type="EMBL" id="CAA7393371.1"/>
    </source>
</evidence>
<feature type="compositionally biased region" description="Polar residues" evidence="1">
    <location>
        <begin position="127"/>
        <end position="137"/>
    </location>
</feature>